<name>A0A5N5QA72_9AGAM</name>
<dbReference type="EMBL" id="SSOP01000493">
    <property type="protein sequence ID" value="KAB5588307.1"/>
    <property type="molecule type" value="Genomic_DNA"/>
</dbReference>
<accession>A0A5N5QA72</accession>
<proteinExistence type="predicted"/>
<protein>
    <submittedName>
        <fullName evidence="1">Uncharacterized protein</fullName>
    </submittedName>
</protein>
<reference evidence="1 2" key="1">
    <citation type="journal article" date="2019" name="Fungal Biol. Biotechnol.">
        <title>Draft genome sequence of fastidious pathogen Ceratobasidium theobromae, which causes vascular-streak dieback in Theobroma cacao.</title>
        <authorList>
            <person name="Ali S.S."/>
            <person name="Asman A."/>
            <person name="Shao J."/>
            <person name="Firmansyah A.P."/>
            <person name="Susilo A.W."/>
            <person name="Rosmana A."/>
            <person name="McMahon P."/>
            <person name="Junaid M."/>
            <person name="Guest D."/>
            <person name="Kheng T.Y."/>
            <person name="Meinhardt L.W."/>
            <person name="Bailey B.A."/>
        </authorList>
    </citation>
    <scope>NUCLEOTIDE SEQUENCE [LARGE SCALE GENOMIC DNA]</scope>
    <source>
        <strain evidence="1 2">CT2</strain>
    </source>
</reference>
<organism evidence="1 2">
    <name type="scientific">Ceratobasidium theobromae</name>
    <dbReference type="NCBI Taxonomy" id="1582974"/>
    <lineage>
        <taxon>Eukaryota</taxon>
        <taxon>Fungi</taxon>
        <taxon>Dikarya</taxon>
        <taxon>Basidiomycota</taxon>
        <taxon>Agaricomycotina</taxon>
        <taxon>Agaricomycetes</taxon>
        <taxon>Cantharellales</taxon>
        <taxon>Ceratobasidiaceae</taxon>
        <taxon>Ceratobasidium</taxon>
    </lineage>
</organism>
<evidence type="ECO:0000313" key="2">
    <source>
        <dbReference type="Proteomes" id="UP000383932"/>
    </source>
</evidence>
<sequence length="73" mass="7580">MAPAARPTLLPAVVCSVVGRGPTAAGRGEGGEFAAWTQNGRALIAIALDKPEVMKGVLRHNVALVLTRNNCML</sequence>
<gene>
    <name evidence="1" type="ORF">CTheo_8252</name>
</gene>
<dbReference type="AlphaFoldDB" id="A0A5N5QA72"/>
<evidence type="ECO:0000313" key="1">
    <source>
        <dbReference type="EMBL" id="KAB5588307.1"/>
    </source>
</evidence>
<dbReference type="Proteomes" id="UP000383932">
    <property type="component" value="Unassembled WGS sequence"/>
</dbReference>
<keyword evidence="2" id="KW-1185">Reference proteome</keyword>
<comment type="caution">
    <text evidence="1">The sequence shown here is derived from an EMBL/GenBank/DDBJ whole genome shotgun (WGS) entry which is preliminary data.</text>
</comment>